<dbReference type="EMBL" id="JBHTBH010000005">
    <property type="protein sequence ID" value="MFC7328410.1"/>
    <property type="molecule type" value="Genomic_DNA"/>
</dbReference>
<feature type="domain" description="AAA+ ATPase" evidence="6">
    <location>
        <begin position="299"/>
        <end position="433"/>
    </location>
</feature>
<dbReference type="SUPFAM" id="SSF46894">
    <property type="entry name" value="C-terminal effector domain of the bipartite response regulators"/>
    <property type="match status" value="1"/>
</dbReference>
<sequence length="891" mass="95790">MSRPELRFEILGPLRVHVDGAGTRVSAVKPRMLLGTLLLHANRTVPLDTIVEALWPDRPPASAVANVRTYASALRTALGGSDRIRAGSAGYTIRVEPAELDLHAFNDLVRQAESARDRADHETALGLLHRALSRWRGRPLADLPASPVWEGDVGRLMERRVSIAEELGALQLSLGRHAAAIAPLRALIAEHPFRERLWLQLVLALYGSGRRAEALSAYAEVRRMLNDELGVQPCAELRQVHEAVLAGEPAAATVTAALTTVLPEALPPVCQLPPDLPDFQGRTELVHDLLRLGADRQRGPAVAVVAGPPGVGKSTLATHVAHHLRDRFPDGQLYLDLGGTTPEPAAPAELLADQLRALGVAGRSIPAGQSGRAAMYRARLAGRRMLLLLDDAGGTEQILPLLPSAPGCAVLVTSRRRLTDLPGARLVDLDVLTPDAGTALLAAIAGPERVAREPEAAAAIVASCGGLPLAIRLAGAKVAGRHGWPLRVLAERLADESRRLGVLGVRASFAASLRSLPPPAASVFRLLGTLEEMPATPSWTIGALLDRPGSDDVLDTLVDANLIHPVGVDELGQPRYTMHDLLRLYAREVATEPGDTGHRRNAVRRVVGGWLSLTDMANTGLPVSPFVPGLTGAPRWQVEPTVARRLAQRPRAWFDAERRSLVAAVGQAAAVGLAASAWELAVSLVPYFDLRAHYDDWRRTHRVALAAARTAGLHRGEAALLRGLGQLHIYRDEFDDAVRNFRRSQELFAAEGDEHGEAIATSGLATVARFQGRFSEALEDYYRALAGFLAVGDQHGEAVARTAIGRVWRALDDHGQAMTWLTAALHLTQVIGDRHREAHVLHEIGLLHRDDGATTAAMTRFRAALGIFEEIGDTEGVAEVLGDIGRLTSER</sequence>
<name>A0ABW2KH19_9ACTN</name>
<dbReference type="SMART" id="SM00862">
    <property type="entry name" value="Trans_reg_C"/>
    <property type="match status" value="1"/>
</dbReference>
<evidence type="ECO:0000256" key="5">
    <source>
        <dbReference type="PROSITE-ProRule" id="PRU00339"/>
    </source>
</evidence>
<keyword evidence="2" id="KW-0805">Transcription regulation</keyword>
<evidence type="ECO:0000256" key="2">
    <source>
        <dbReference type="ARBA" id="ARBA00023015"/>
    </source>
</evidence>
<evidence type="ECO:0000259" key="7">
    <source>
        <dbReference type="SMART" id="SM00862"/>
    </source>
</evidence>
<keyword evidence="3" id="KW-0238">DNA-binding</keyword>
<dbReference type="Gene3D" id="1.25.40.10">
    <property type="entry name" value="Tetratricopeptide repeat domain"/>
    <property type="match status" value="3"/>
</dbReference>
<feature type="domain" description="OmpR/PhoB-type" evidence="7">
    <location>
        <begin position="22"/>
        <end position="93"/>
    </location>
</feature>
<dbReference type="SMART" id="SM00028">
    <property type="entry name" value="TPR"/>
    <property type="match status" value="5"/>
</dbReference>
<dbReference type="SMART" id="SM01043">
    <property type="entry name" value="BTAD"/>
    <property type="match status" value="1"/>
</dbReference>
<proteinExistence type="inferred from homology"/>
<evidence type="ECO:0000256" key="4">
    <source>
        <dbReference type="ARBA" id="ARBA00023163"/>
    </source>
</evidence>
<protein>
    <submittedName>
        <fullName evidence="9">BTAD domain-containing putative transcriptional regulator</fullName>
    </submittedName>
</protein>
<feature type="domain" description="Bacterial transcriptional activator" evidence="8">
    <location>
        <begin position="100"/>
        <end position="245"/>
    </location>
</feature>
<comment type="caution">
    <text evidence="9">The sequence shown here is derived from an EMBL/GenBank/DDBJ whole genome shotgun (WGS) entry which is preliminary data.</text>
</comment>
<dbReference type="InterPro" id="IPR003593">
    <property type="entry name" value="AAA+_ATPase"/>
</dbReference>
<evidence type="ECO:0000313" key="10">
    <source>
        <dbReference type="Proteomes" id="UP001596540"/>
    </source>
</evidence>
<dbReference type="Pfam" id="PF03704">
    <property type="entry name" value="BTAD"/>
    <property type="match status" value="1"/>
</dbReference>
<dbReference type="Proteomes" id="UP001596540">
    <property type="component" value="Unassembled WGS sequence"/>
</dbReference>
<dbReference type="InterPro" id="IPR011990">
    <property type="entry name" value="TPR-like_helical_dom_sf"/>
</dbReference>
<keyword evidence="5" id="KW-0802">TPR repeat</keyword>
<dbReference type="InterPro" id="IPR005158">
    <property type="entry name" value="BTAD"/>
</dbReference>
<dbReference type="PANTHER" id="PTHR35807:SF1">
    <property type="entry name" value="TRANSCRIPTIONAL REGULATOR REDD"/>
    <property type="match status" value="1"/>
</dbReference>
<dbReference type="SUPFAM" id="SSF48452">
    <property type="entry name" value="TPR-like"/>
    <property type="match status" value="3"/>
</dbReference>
<dbReference type="CDD" id="cd15831">
    <property type="entry name" value="BTAD"/>
    <property type="match status" value="1"/>
</dbReference>
<dbReference type="RefSeq" id="WP_379871070.1">
    <property type="nucleotide sequence ID" value="NZ_JBHTBH010000005.1"/>
</dbReference>
<organism evidence="9 10">
    <name type="scientific">Marinactinospora rubrisoli</name>
    <dbReference type="NCBI Taxonomy" id="2715399"/>
    <lineage>
        <taxon>Bacteria</taxon>
        <taxon>Bacillati</taxon>
        <taxon>Actinomycetota</taxon>
        <taxon>Actinomycetes</taxon>
        <taxon>Streptosporangiales</taxon>
        <taxon>Nocardiopsidaceae</taxon>
        <taxon>Marinactinospora</taxon>
    </lineage>
</organism>
<dbReference type="InterPro" id="IPR002182">
    <property type="entry name" value="NB-ARC"/>
</dbReference>
<dbReference type="PROSITE" id="PS50005">
    <property type="entry name" value="TPR"/>
    <property type="match status" value="1"/>
</dbReference>
<evidence type="ECO:0000256" key="3">
    <source>
        <dbReference type="ARBA" id="ARBA00023125"/>
    </source>
</evidence>
<dbReference type="Gene3D" id="3.40.50.300">
    <property type="entry name" value="P-loop containing nucleotide triphosphate hydrolases"/>
    <property type="match status" value="1"/>
</dbReference>
<dbReference type="PANTHER" id="PTHR35807">
    <property type="entry name" value="TRANSCRIPTIONAL REGULATOR REDD-RELATED"/>
    <property type="match status" value="1"/>
</dbReference>
<feature type="repeat" description="TPR" evidence="5">
    <location>
        <begin position="718"/>
        <end position="751"/>
    </location>
</feature>
<gene>
    <name evidence="9" type="ORF">ACFQRF_11710</name>
</gene>
<dbReference type="PRINTS" id="PR00364">
    <property type="entry name" value="DISEASERSIST"/>
</dbReference>
<dbReference type="InterPro" id="IPR001867">
    <property type="entry name" value="OmpR/PhoB-type_DNA-bd"/>
</dbReference>
<dbReference type="InterPro" id="IPR019734">
    <property type="entry name" value="TPR_rpt"/>
</dbReference>
<evidence type="ECO:0000259" key="6">
    <source>
        <dbReference type="SMART" id="SM00382"/>
    </source>
</evidence>
<dbReference type="Gene3D" id="1.10.10.10">
    <property type="entry name" value="Winged helix-like DNA-binding domain superfamily/Winged helix DNA-binding domain"/>
    <property type="match status" value="1"/>
</dbReference>
<evidence type="ECO:0000313" key="9">
    <source>
        <dbReference type="EMBL" id="MFC7328410.1"/>
    </source>
</evidence>
<dbReference type="SUPFAM" id="SSF52540">
    <property type="entry name" value="P-loop containing nucleoside triphosphate hydrolases"/>
    <property type="match status" value="1"/>
</dbReference>
<evidence type="ECO:0000259" key="8">
    <source>
        <dbReference type="SMART" id="SM01043"/>
    </source>
</evidence>
<dbReference type="InterPro" id="IPR016032">
    <property type="entry name" value="Sig_transdc_resp-reg_C-effctor"/>
</dbReference>
<dbReference type="Pfam" id="PF13424">
    <property type="entry name" value="TPR_12"/>
    <property type="match status" value="1"/>
</dbReference>
<dbReference type="SMART" id="SM00382">
    <property type="entry name" value="AAA"/>
    <property type="match status" value="1"/>
</dbReference>
<dbReference type="InterPro" id="IPR027417">
    <property type="entry name" value="P-loop_NTPase"/>
</dbReference>
<keyword evidence="4" id="KW-0804">Transcription</keyword>
<accession>A0ABW2KH19</accession>
<dbReference type="Pfam" id="PF00931">
    <property type="entry name" value="NB-ARC"/>
    <property type="match status" value="1"/>
</dbReference>
<comment type="similarity">
    <text evidence="1">Belongs to the AfsR/DnrI/RedD regulatory family.</text>
</comment>
<keyword evidence="10" id="KW-1185">Reference proteome</keyword>
<dbReference type="InterPro" id="IPR036388">
    <property type="entry name" value="WH-like_DNA-bd_sf"/>
</dbReference>
<dbReference type="InterPro" id="IPR051677">
    <property type="entry name" value="AfsR-DnrI-RedD_regulator"/>
</dbReference>
<reference evidence="10" key="1">
    <citation type="journal article" date="2019" name="Int. J. Syst. Evol. Microbiol.">
        <title>The Global Catalogue of Microorganisms (GCM) 10K type strain sequencing project: providing services to taxonomists for standard genome sequencing and annotation.</title>
        <authorList>
            <consortium name="The Broad Institute Genomics Platform"/>
            <consortium name="The Broad Institute Genome Sequencing Center for Infectious Disease"/>
            <person name="Wu L."/>
            <person name="Ma J."/>
        </authorList>
    </citation>
    <scope>NUCLEOTIDE SEQUENCE [LARGE SCALE GENOMIC DNA]</scope>
    <source>
        <strain evidence="10">CGMCC 4.7382</strain>
    </source>
</reference>
<evidence type="ECO:0000256" key="1">
    <source>
        <dbReference type="ARBA" id="ARBA00005820"/>
    </source>
</evidence>